<dbReference type="Proteomes" id="UP000184444">
    <property type="component" value="Unassembled WGS sequence"/>
</dbReference>
<proteinExistence type="predicted"/>
<dbReference type="InterPro" id="IPR001343">
    <property type="entry name" value="Hemolysn_Ca-bd"/>
</dbReference>
<gene>
    <name evidence="4" type="ORF">SAMN05444389_10336</name>
</gene>
<dbReference type="Pfam" id="PF00353">
    <property type="entry name" value="HemolysinCabind"/>
    <property type="match status" value="2"/>
</dbReference>
<dbReference type="STRING" id="53463.SAMN05444389_10336"/>
<dbReference type="NCBIfam" id="NF041770">
    <property type="entry name" value="CFI_box_CTERM"/>
    <property type="match status" value="1"/>
</dbReference>
<dbReference type="InterPro" id="IPR011049">
    <property type="entry name" value="Serralysin-like_metalloprot_C"/>
</dbReference>
<feature type="compositionally biased region" description="Pro residues" evidence="3">
    <location>
        <begin position="693"/>
        <end position="703"/>
    </location>
</feature>
<evidence type="ECO:0000313" key="4">
    <source>
        <dbReference type="EMBL" id="SHM02965.1"/>
    </source>
</evidence>
<dbReference type="SUPFAM" id="SSF51445">
    <property type="entry name" value="(Trans)glycosidases"/>
    <property type="match status" value="1"/>
</dbReference>
<dbReference type="RefSeq" id="WP_073063824.1">
    <property type="nucleotide sequence ID" value="NZ_FRCK01000003.1"/>
</dbReference>
<dbReference type="InterPro" id="IPR018511">
    <property type="entry name" value="Hemolysin-typ_Ca-bd_CS"/>
</dbReference>
<comment type="subcellular location">
    <subcellularLocation>
        <location evidence="1">Secreted</location>
    </subcellularLocation>
</comment>
<evidence type="ECO:0000256" key="1">
    <source>
        <dbReference type="ARBA" id="ARBA00004613"/>
    </source>
</evidence>
<feature type="region of interest" description="Disordered" evidence="3">
    <location>
        <begin position="399"/>
        <end position="418"/>
    </location>
</feature>
<dbReference type="PANTHER" id="PTHR38340">
    <property type="entry name" value="S-LAYER PROTEIN"/>
    <property type="match status" value="1"/>
</dbReference>
<accession>A0A1M7FG68</accession>
<feature type="region of interest" description="Disordered" evidence="3">
    <location>
        <begin position="684"/>
        <end position="740"/>
    </location>
</feature>
<evidence type="ECO:0000256" key="2">
    <source>
        <dbReference type="ARBA" id="ARBA00022525"/>
    </source>
</evidence>
<name>A0A1M7FG68_9RHOB</name>
<dbReference type="InterPro" id="IPR050557">
    <property type="entry name" value="RTX_toxin/Mannuronan_C5-epim"/>
</dbReference>
<dbReference type="GO" id="GO:0005576">
    <property type="term" value="C:extracellular region"/>
    <property type="evidence" value="ECO:0007669"/>
    <property type="project" value="UniProtKB-SubCell"/>
</dbReference>
<dbReference type="AlphaFoldDB" id="A0A1M7FG68"/>
<reference evidence="5" key="1">
    <citation type="submission" date="2016-11" db="EMBL/GenBank/DDBJ databases">
        <authorList>
            <person name="Varghese N."/>
            <person name="Submissions S."/>
        </authorList>
    </citation>
    <scope>NUCLEOTIDE SEQUENCE [LARGE SCALE GENOMIC DNA]</scope>
    <source>
        <strain evidence="5">DSM 6637</strain>
    </source>
</reference>
<keyword evidence="2" id="KW-0964">Secreted</keyword>
<dbReference type="PANTHER" id="PTHR38340:SF1">
    <property type="entry name" value="S-LAYER PROTEIN"/>
    <property type="match status" value="1"/>
</dbReference>
<dbReference type="EMBL" id="FRCK01000003">
    <property type="protein sequence ID" value="SHM02965.1"/>
    <property type="molecule type" value="Genomic_DNA"/>
</dbReference>
<dbReference type="InterPro" id="IPR017853">
    <property type="entry name" value="GH"/>
</dbReference>
<feature type="region of interest" description="Disordered" evidence="3">
    <location>
        <begin position="746"/>
        <end position="765"/>
    </location>
</feature>
<dbReference type="InterPro" id="IPR049886">
    <property type="entry name" value="CFI_box_CTERM_dom"/>
</dbReference>
<protein>
    <submittedName>
        <fullName evidence="4">Hemolysin-type calcium-binding repeat-containing protein</fullName>
    </submittedName>
</protein>
<dbReference type="PRINTS" id="PR00313">
    <property type="entry name" value="CABNDNGRPT"/>
</dbReference>
<dbReference type="PROSITE" id="PS00330">
    <property type="entry name" value="HEMOLYSIN_CALCIUM"/>
    <property type="match status" value="3"/>
</dbReference>
<dbReference type="Gene3D" id="3.20.20.80">
    <property type="entry name" value="Glycosidases"/>
    <property type="match status" value="1"/>
</dbReference>
<dbReference type="Gene3D" id="2.150.10.10">
    <property type="entry name" value="Serralysin-like metalloprotease, C-terminal"/>
    <property type="match status" value="1"/>
</dbReference>
<keyword evidence="5" id="KW-1185">Reference proteome</keyword>
<dbReference type="GO" id="GO:0005509">
    <property type="term" value="F:calcium ion binding"/>
    <property type="evidence" value="ECO:0007669"/>
    <property type="project" value="InterPro"/>
</dbReference>
<evidence type="ECO:0000256" key="3">
    <source>
        <dbReference type="SAM" id="MobiDB-lite"/>
    </source>
</evidence>
<evidence type="ECO:0000313" key="5">
    <source>
        <dbReference type="Proteomes" id="UP000184444"/>
    </source>
</evidence>
<sequence length="857" mass="91905">MTVITQSHFGGNIVLTRDSATPGEAYQEMLKEIDFSSFRYPGGSVTEHQTWENGGLERLFGPSMEPGSDGYVMTIREALQLSIDHGASLTIVVPTFQFWDAGSKTFDDAGFDRYLDELEQALVEYPEAQIEGFEIGNEYWSTIDATDYGMIASHEIIGLHDLNLSLADQLGSDWEPAGIGIQAGASWRASALDESNQIAQAISAEARPYVTTIYQHAYPNALDGVAGKVTRILKTMEVFKNVEGFGDLKLSLSEFNMSKDGPMGTDQAGHWIETFGQFVEAGIDEIYIWGTQYGWQSNKLYDSLLNGRESNGGDIKVIATPMGQIYDLAESHLIGKAVIDDDTAAVGLGIPDQVNVTGFQGDGQRIVFLHNRNEGKASIDLSGLGDSGHVSVHHLTPADSPYTAQDESDRYPKPGLTVDTRGDMKVRTEEAIGDDLVLAPGDVIMITISDPGRDLVLEGAHNVTNPRTGMVNDHIIGGTGNDILRGHVGNDTLDGGAGNDVIIGGRGDDVLLGGKGNDVLIADQGSDVVDGGEGDDLVLVLGDDDSQITAINAGLGNDIILTKGAQNIEITGFDSGDAIGLGGVFQDVQGLGRALSMNAGDLILTLPGGQEIRFVGGAGLLEQMSELVIDFRDGEQVDALLQSVFSGLSHEQIAEVYKAAPDFGEIVSGVEGWNTAADAIDRVESGHPEQPKEPLPSYRPPAPEDTQPEPGYPGSGAEELGSVPQIPGTDQPPSYADDTDYLPDIYDSGDYLPDPPAEEPRDYDSASGGGCFVATAAYGDRLHPDVVALRYFRDHHLIRTAAGRSFVRFYWIVGPRLAAVTKPHQLHAISARMLLTRLVRILRALGKTGSPPARRRR</sequence>
<dbReference type="SUPFAM" id="SSF51120">
    <property type="entry name" value="beta-Roll"/>
    <property type="match status" value="1"/>
</dbReference>
<organism evidence="4 5">
    <name type="scientific">Paracoccus solventivorans</name>
    <dbReference type="NCBI Taxonomy" id="53463"/>
    <lineage>
        <taxon>Bacteria</taxon>
        <taxon>Pseudomonadati</taxon>
        <taxon>Pseudomonadota</taxon>
        <taxon>Alphaproteobacteria</taxon>
        <taxon>Rhodobacterales</taxon>
        <taxon>Paracoccaceae</taxon>
        <taxon>Paracoccus</taxon>
    </lineage>
</organism>